<name>A0A2P6TTN4_CHLSO</name>
<keyword evidence="1" id="KW-0863">Zinc-finger</keyword>
<comment type="caution">
    <text evidence="4">The sequence shown here is derived from an EMBL/GenBank/DDBJ whole genome shotgun (WGS) entry which is preliminary data.</text>
</comment>
<dbReference type="PROSITE" id="PS50114">
    <property type="entry name" value="GATA_ZN_FINGER_2"/>
    <property type="match status" value="1"/>
</dbReference>
<dbReference type="Proteomes" id="UP000239899">
    <property type="component" value="Unassembled WGS sequence"/>
</dbReference>
<dbReference type="InterPro" id="IPR000679">
    <property type="entry name" value="Znf_GATA"/>
</dbReference>
<sequence length="215" mass="22043">MPSSGAGGPCNHCGARHSCCWRRGPASKPVLCNACGSRYLVKRSLEGYQPLQTRREGSSKAAAAKDSSGSEGSKPAGRRAPGPAAGRAAKPKRAAQKRPDSDWSSDLEDSQLSGGSASLTEDTGGSGPAAAAGARRAAAEARRQRSPSPAKLPRLDTSYITSQAQLKDIGSSDFSAIAAAWFPAATSAAASFPGMGSTLRLKSRKPVVVAMSAVW</sequence>
<feature type="compositionally biased region" description="Low complexity" evidence="2">
    <location>
        <begin position="59"/>
        <end position="88"/>
    </location>
</feature>
<dbReference type="CDD" id="cd00202">
    <property type="entry name" value="ZnF_GATA"/>
    <property type="match status" value="1"/>
</dbReference>
<dbReference type="STRING" id="3076.A0A2P6TTN4"/>
<dbReference type="PANTHER" id="PTHR46855:SF1">
    <property type="entry name" value="GATA TRANSCRIPTION FACTOR 26"/>
    <property type="match status" value="1"/>
</dbReference>
<dbReference type="AlphaFoldDB" id="A0A2P6TTN4"/>
<evidence type="ECO:0000313" key="4">
    <source>
        <dbReference type="EMBL" id="PRW57413.1"/>
    </source>
</evidence>
<dbReference type="SUPFAM" id="SSF57716">
    <property type="entry name" value="Glucocorticoid receptor-like (DNA-binding domain)"/>
    <property type="match status" value="1"/>
</dbReference>
<keyword evidence="1" id="KW-0479">Metal-binding</keyword>
<keyword evidence="5" id="KW-1185">Reference proteome</keyword>
<gene>
    <name evidence="4" type="ORF">C2E21_3834</name>
</gene>
<dbReference type="Pfam" id="PF00320">
    <property type="entry name" value="GATA"/>
    <property type="match status" value="1"/>
</dbReference>
<dbReference type="PANTHER" id="PTHR46855">
    <property type="entry name" value="OSJNBB0038F03.10 PROTEIN"/>
    <property type="match status" value="1"/>
</dbReference>
<dbReference type="SMART" id="SM00401">
    <property type="entry name" value="ZnF_GATA"/>
    <property type="match status" value="1"/>
</dbReference>
<protein>
    <submittedName>
        <fullName evidence="4">GATA transcription factor 27-like isoform X1</fullName>
    </submittedName>
</protein>
<proteinExistence type="predicted"/>
<dbReference type="GO" id="GO:0006355">
    <property type="term" value="P:regulation of DNA-templated transcription"/>
    <property type="evidence" value="ECO:0007669"/>
    <property type="project" value="InterPro"/>
</dbReference>
<evidence type="ECO:0000313" key="5">
    <source>
        <dbReference type="Proteomes" id="UP000239899"/>
    </source>
</evidence>
<dbReference type="InterPro" id="IPR044589">
    <property type="entry name" value="GATA26/27"/>
</dbReference>
<dbReference type="EMBL" id="LHPG02000007">
    <property type="protein sequence ID" value="PRW57413.1"/>
    <property type="molecule type" value="Genomic_DNA"/>
</dbReference>
<feature type="region of interest" description="Disordered" evidence="2">
    <location>
        <begin position="50"/>
        <end position="156"/>
    </location>
</feature>
<evidence type="ECO:0000259" key="3">
    <source>
        <dbReference type="PROSITE" id="PS50114"/>
    </source>
</evidence>
<dbReference type="GO" id="GO:0008270">
    <property type="term" value="F:zinc ion binding"/>
    <property type="evidence" value="ECO:0007669"/>
    <property type="project" value="UniProtKB-KW"/>
</dbReference>
<feature type="domain" description="GATA-type" evidence="3">
    <location>
        <begin position="4"/>
        <end position="36"/>
    </location>
</feature>
<dbReference type="OrthoDB" id="515712at2759"/>
<dbReference type="InterPro" id="IPR013088">
    <property type="entry name" value="Znf_NHR/GATA"/>
</dbReference>
<evidence type="ECO:0000256" key="2">
    <source>
        <dbReference type="SAM" id="MobiDB-lite"/>
    </source>
</evidence>
<accession>A0A2P6TTN4</accession>
<organism evidence="4 5">
    <name type="scientific">Chlorella sorokiniana</name>
    <name type="common">Freshwater green alga</name>
    <dbReference type="NCBI Taxonomy" id="3076"/>
    <lineage>
        <taxon>Eukaryota</taxon>
        <taxon>Viridiplantae</taxon>
        <taxon>Chlorophyta</taxon>
        <taxon>core chlorophytes</taxon>
        <taxon>Trebouxiophyceae</taxon>
        <taxon>Chlorellales</taxon>
        <taxon>Chlorellaceae</taxon>
        <taxon>Chlorella clade</taxon>
        <taxon>Chlorella</taxon>
    </lineage>
</organism>
<dbReference type="Gene3D" id="3.30.50.10">
    <property type="entry name" value="Erythroid Transcription Factor GATA-1, subunit A"/>
    <property type="match status" value="1"/>
</dbReference>
<feature type="compositionally biased region" description="Polar residues" evidence="2">
    <location>
        <begin position="110"/>
        <end position="123"/>
    </location>
</feature>
<reference evidence="4 5" key="1">
    <citation type="journal article" date="2018" name="Plant J.">
        <title>Genome sequences of Chlorella sorokiniana UTEX 1602 and Micractinium conductrix SAG 241.80: implications to maltose excretion by a green alga.</title>
        <authorList>
            <person name="Arriola M.B."/>
            <person name="Velmurugan N."/>
            <person name="Zhang Y."/>
            <person name="Plunkett M.H."/>
            <person name="Hondzo H."/>
            <person name="Barney B.M."/>
        </authorList>
    </citation>
    <scope>NUCLEOTIDE SEQUENCE [LARGE SCALE GENOMIC DNA]</scope>
    <source>
        <strain evidence="5">UTEX 1602</strain>
    </source>
</reference>
<keyword evidence="1" id="KW-0862">Zinc</keyword>
<evidence type="ECO:0000256" key="1">
    <source>
        <dbReference type="PROSITE-ProRule" id="PRU00094"/>
    </source>
</evidence>
<dbReference type="GO" id="GO:0043565">
    <property type="term" value="F:sequence-specific DNA binding"/>
    <property type="evidence" value="ECO:0007669"/>
    <property type="project" value="InterPro"/>
</dbReference>